<evidence type="ECO:0000313" key="4">
    <source>
        <dbReference type="Proteomes" id="UP000666369"/>
    </source>
</evidence>
<feature type="domain" description="SGNH hydrolase-type esterase" evidence="2">
    <location>
        <begin position="65"/>
        <end position="240"/>
    </location>
</feature>
<sequence>MNQHIRNLLIALALIGGQVHAQDAPQAKPKLSASEAFEKQDKGVFLQHHEAFLARAKSGPIGLLFLGDSITERWKVAPHIWETYYGKYQPANFGIGGARTQNLIWQIEHGELDGIAPKVAVLMMGTNNSLEYNAEEIAAADRKIVAMVRAKLPQTKLLVLGIFPRGPREAKGTPVTQASVDDAAKRMQTISAVNADLAKLDDGKTVRFLDISAVFLGQDGKIPNAIMPDQLHPGPAGYQLWADAMQPLLDSMLK</sequence>
<evidence type="ECO:0000313" key="3">
    <source>
        <dbReference type="EMBL" id="NGZ86471.1"/>
    </source>
</evidence>
<name>A0ABX0FPB6_9BURK</name>
<protein>
    <submittedName>
        <fullName evidence="3">GDSL family lipase</fullName>
    </submittedName>
</protein>
<accession>A0ABX0FPB6</accession>
<evidence type="ECO:0000256" key="1">
    <source>
        <dbReference type="ARBA" id="ARBA00038184"/>
    </source>
</evidence>
<dbReference type="InterPro" id="IPR036514">
    <property type="entry name" value="SGNH_hydro_sf"/>
</dbReference>
<dbReference type="PANTHER" id="PTHR11852:SF0">
    <property type="entry name" value="PLATELET-ACTIVATING FACTOR ACETYLHYDROLASE IB SUBUNIT BETA HOMOLOG"/>
    <property type="match status" value="1"/>
</dbReference>
<dbReference type="InterPro" id="IPR013830">
    <property type="entry name" value="SGNH_hydro"/>
</dbReference>
<gene>
    <name evidence="3" type="ORF">GW587_19695</name>
</gene>
<dbReference type="Proteomes" id="UP000666369">
    <property type="component" value="Unassembled WGS sequence"/>
</dbReference>
<organism evidence="3 4">
    <name type="scientific">Duganella aceris</name>
    <dbReference type="NCBI Taxonomy" id="2703883"/>
    <lineage>
        <taxon>Bacteria</taxon>
        <taxon>Pseudomonadati</taxon>
        <taxon>Pseudomonadota</taxon>
        <taxon>Betaproteobacteria</taxon>
        <taxon>Burkholderiales</taxon>
        <taxon>Oxalobacteraceae</taxon>
        <taxon>Telluria group</taxon>
        <taxon>Duganella</taxon>
    </lineage>
</organism>
<comment type="similarity">
    <text evidence="1">Belongs to the 'GDSL' lipolytic enzyme family. Platelet-activating factor acetylhydrolase IB beta/gamma subunits subfamily.</text>
</comment>
<evidence type="ECO:0000259" key="2">
    <source>
        <dbReference type="Pfam" id="PF13472"/>
    </source>
</evidence>
<dbReference type="RefSeq" id="WP_166106316.1">
    <property type="nucleotide sequence ID" value="NZ_JAADJT010000009.1"/>
</dbReference>
<reference evidence="4" key="1">
    <citation type="submission" date="2023-07" db="EMBL/GenBank/DDBJ databases">
        <title>Duganella aceri sp. nov., isolated from tree sap.</title>
        <authorList>
            <person name="Kim I.S."/>
        </authorList>
    </citation>
    <scope>NUCLEOTIDE SEQUENCE [LARGE SCALE GENOMIC DNA]</scope>
    <source>
        <strain evidence="4">SAP-35</strain>
    </source>
</reference>
<dbReference type="Pfam" id="PF13472">
    <property type="entry name" value="Lipase_GDSL_2"/>
    <property type="match status" value="1"/>
</dbReference>
<proteinExistence type="inferred from homology"/>
<dbReference type="Gene3D" id="3.40.50.1110">
    <property type="entry name" value="SGNH hydrolase"/>
    <property type="match status" value="1"/>
</dbReference>
<dbReference type="PANTHER" id="PTHR11852">
    <property type="entry name" value="PLATELET-ACTIVATING FACTOR ACETYLHYDROLASE"/>
    <property type="match status" value="1"/>
</dbReference>
<keyword evidence="4" id="KW-1185">Reference proteome</keyword>
<comment type="caution">
    <text evidence="3">The sequence shown here is derived from an EMBL/GenBank/DDBJ whole genome shotgun (WGS) entry which is preliminary data.</text>
</comment>
<dbReference type="SUPFAM" id="SSF52266">
    <property type="entry name" value="SGNH hydrolase"/>
    <property type="match status" value="1"/>
</dbReference>
<dbReference type="EMBL" id="JAADJT010000009">
    <property type="protein sequence ID" value="NGZ86471.1"/>
    <property type="molecule type" value="Genomic_DNA"/>
</dbReference>